<feature type="region of interest" description="Disordered" evidence="1">
    <location>
        <begin position="196"/>
        <end position="231"/>
    </location>
</feature>
<feature type="compositionally biased region" description="Basic and acidic residues" evidence="1">
    <location>
        <begin position="491"/>
        <end position="530"/>
    </location>
</feature>
<proteinExistence type="predicted"/>
<evidence type="ECO:0000313" key="2">
    <source>
        <dbReference type="EMBL" id="CAI3995489.1"/>
    </source>
</evidence>
<feature type="compositionally biased region" description="Basic and acidic residues" evidence="1">
    <location>
        <begin position="155"/>
        <end position="177"/>
    </location>
</feature>
<dbReference type="AlphaFoldDB" id="A0A9P1CNN0"/>
<feature type="region of interest" description="Disordered" evidence="1">
    <location>
        <begin position="421"/>
        <end position="445"/>
    </location>
</feature>
<keyword evidence="4" id="KW-1185">Reference proteome</keyword>
<comment type="caution">
    <text evidence="2">The sequence shown here is derived from an EMBL/GenBank/DDBJ whole genome shotgun (WGS) entry which is preliminary data.</text>
</comment>
<evidence type="ECO:0000313" key="3">
    <source>
        <dbReference type="EMBL" id="CAL1148864.1"/>
    </source>
</evidence>
<reference evidence="3" key="2">
    <citation type="submission" date="2024-04" db="EMBL/GenBank/DDBJ databases">
        <authorList>
            <person name="Chen Y."/>
            <person name="Shah S."/>
            <person name="Dougan E. K."/>
            <person name="Thang M."/>
            <person name="Chan C."/>
        </authorList>
    </citation>
    <scope>NUCLEOTIDE SEQUENCE [LARGE SCALE GENOMIC DNA]</scope>
</reference>
<feature type="region of interest" description="Disordered" evidence="1">
    <location>
        <begin position="467"/>
        <end position="531"/>
    </location>
</feature>
<dbReference type="EMBL" id="CAMXCT010002080">
    <property type="protein sequence ID" value="CAI3995489.1"/>
    <property type="molecule type" value="Genomic_DNA"/>
</dbReference>
<dbReference type="EMBL" id="CAMXCT030002080">
    <property type="protein sequence ID" value="CAL4782801.1"/>
    <property type="molecule type" value="Genomic_DNA"/>
</dbReference>
<dbReference type="Proteomes" id="UP001152797">
    <property type="component" value="Unassembled WGS sequence"/>
</dbReference>
<organism evidence="2">
    <name type="scientific">Cladocopium goreaui</name>
    <dbReference type="NCBI Taxonomy" id="2562237"/>
    <lineage>
        <taxon>Eukaryota</taxon>
        <taxon>Sar</taxon>
        <taxon>Alveolata</taxon>
        <taxon>Dinophyceae</taxon>
        <taxon>Suessiales</taxon>
        <taxon>Symbiodiniaceae</taxon>
        <taxon>Cladocopium</taxon>
    </lineage>
</organism>
<reference evidence="2" key="1">
    <citation type="submission" date="2022-10" db="EMBL/GenBank/DDBJ databases">
        <authorList>
            <person name="Chen Y."/>
            <person name="Dougan E. K."/>
            <person name="Chan C."/>
            <person name="Rhodes N."/>
            <person name="Thang M."/>
        </authorList>
    </citation>
    <scope>NUCLEOTIDE SEQUENCE</scope>
</reference>
<accession>A0A9P1CNN0</accession>
<feature type="region of interest" description="Disordered" evidence="1">
    <location>
        <begin position="145"/>
        <end position="180"/>
    </location>
</feature>
<evidence type="ECO:0000256" key="1">
    <source>
        <dbReference type="SAM" id="MobiDB-lite"/>
    </source>
</evidence>
<evidence type="ECO:0000313" key="4">
    <source>
        <dbReference type="Proteomes" id="UP001152797"/>
    </source>
</evidence>
<sequence length="596" mass="68218">MALQFSHLNGLVQHITDRIVGYYNPGPFEHCFKRREKCAWVKLALQKHEQLLQGRLKQLQKATGHHSILTAPGFGRLSSVQRAEILRQEVRKRTQARLRLMTSQDKPILIDSHGQVVPHDGLEEKEKQEFYQRLLHEHAVVADAEASLSGDSSDEEQRVAESKEAEEAEEAQRPAAREKKKAKAIAEQVILASDSEEATAKNMASHPKKKVAAPLKNQNPKQVEDDPGANYHDAEDVTERRRLFLAMIWMALSSSGQAVLLGDVILAAFQGPLKPWIEKYEHLEFLKRSIRLPPLNQDTLYEQLKARCGRLIRCRYRFLSQHPEMFLHRFAGLLEDERSVMEWARMCCRSRHLAGYWQRMIMSIEQFYGLCAKVKGVSDKYKEGSEWCPASKAFFCVLAGMRLKKMQADEEAKVQDMLDKQSWEKAQKEGEKDQEEGKDKVEVPEGGRLWTAKGLKSIPALYEKKAVKKAKSKPQYTDRVQLRTTTNLKNRQRERSRSRGAGRDDAKDIGKKGQKEQNDERQGKEDEQTRHMKYMARLARLALEMTETLMGKKCRDTAVQFTLHADLLATEIYRGTGRKRPQILRGPLVAALDAAN</sequence>
<name>A0A9P1CNN0_9DINO</name>
<dbReference type="EMBL" id="CAMXCT020002080">
    <property type="protein sequence ID" value="CAL1148864.1"/>
    <property type="molecule type" value="Genomic_DNA"/>
</dbReference>
<protein>
    <submittedName>
        <fullName evidence="2">Uncharacterized protein</fullName>
    </submittedName>
</protein>
<gene>
    <name evidence="2" type="ORF">C1SCF055_LOCUS22046</name>
</gene>